<proteinExistence type="predicted"/>
<protein>
    <submittedName>
        <fullName evidence="1">Uncharacterized protein</fullName>
    </submittedName>
</protein>
<keyword evidence="2" id="KW-1185">Reference proteome</keyword>
<dbReference type="EMBL" id="VUJX02000010">
    <property type="protein sequence ID" value="KAL0930928.1"/>
    <property type="molecule type" value="Genomic_DNA"/>
</dbReference>
<reference evidence="1 2" key="1">
    <citation type="journal article" date="2020" name="Phytopathology">
        <title>Genome Sequence Resources of Colletotrichum truncatum, C. plurivorum, C. musicola, and C. sojae: Four Species Pathogenic to Soybean (Glycine max).</title>
        <authorList>
            <person name="Rogerio F."/>
            <person name="Boufleur T.R."/>
            <person name="Ciampi-Guillardi M."/>
            <person name="Sukno S.A."/>
            <person name="Thon M.R."/>
            <person name="Massola Junior N.S."/>
            <person name="Baroncelli R."/>
        </authorList>
    </citation>
    <scope>NUCLEOTIDE SEQUENCE [LARGE SCALE GENOMIC DNA]</scope>
    <source>
        <strain evidence="1 2">CMES1059</strain>
    </source>
</reference>
<comment type="caution">
    <text evidence="1">The sequence shown here is derived from an EMBL/GenBank/DDBJ whole genome shotgun (WGS) entry which is preliminary data.</text>
</comment>
<dbReference type="Proteomes" id="UP000805649">
    <property type="component" value="Unassembled WGS sequence"/>
</dbReference>
<accession>A0ACC3YGE8</accession>
<name>A0ACC3YGE8_COLTU</name>
<organism evidence="1 2">
    <name type="scientific">Colletotrichum truncatum</name>
    <name type="common">Anthracnose fungus</name>
    <name type="synonym">Colletotrichum capsici</name>
    <dbReference type="NCBI Taxonomy" id="5467"/>
    <lineage>
        <taxon>Eukaryota</taxon>
        <taxon>Fungi</taxon>
        <taxon>Dikarya</taxon>
        <taxon>Ascomycota</taxon>
        <taxon>Pezizomycotina</taxon>
        <taxon>Sordariomycetes</taxon>
        <taxon>Hypocreomycetidae</taxon>
        <taxon>Glomerellales</taxon>
        <taxon>Glomerellaceae</taxon>
        <taxon>Colletotrichum</taxon>
        <taxon>Colletotrichum truncatum species complex</taxon>
    </lineage>
</organism>
<sequence>MPANPSIMAKSNESNSNIAVHNCVELVVRQIEKPSGPLPPISPGSEKPCSGWTCLTEAQQAGIIVCITVVFVVFAFAILFFLRSKKKKKAWKNGDFVLIRRGTRRRRGSRTRSIIKSPTQRFSSYNFPVIQQPPQTWMTLPTILHIPPPPPPPVPVPIPIPTPMPVPFPQPQPIYPATFQPYQHHSSSAQAHTELPLQPTPPFPMFPVNFPGQQSQQHCRAQFQPRPWTNPHGPRGHQEPPNRRPPLAHRLFGMFNPHGGRASTIASSDYGSPRMSSSVNVKTSIGAPSPSETRDEKNKSRTTQVGQGKPKPKPKETSHEDHNIEEILKAKHMAPEETSSEGMEKETTKPIASQCDLDTAHNDPKRSEEQACRNGCKVKPVYIYEGGATQLVAHKKANRKALKATAKIGIAMKTNSSRLEPPKEEDLK</sequence>
<evidence type="ECO:0000313" key="1">
    <source>
        <dbReference type="EMBL" id="KAL0930928.1"/>
    </source>
</evidence>
<gene>
    <name evidence="1" type="ORF">CTRU02_213663</name>
</gene>
<evidence type="ECO:0000313" key="2">
    <source>
        <dbReference type="Proteomes" id="UP000805649"/>
    </source>
</evidence>